<dbReference type="GO" id="GO:0000166">
    <property type="term" value="F:nucleotide binding"/>
    <property type="evidence" value="ECO:0007669"/>
    <property type="project" value="UniProtKB-KW"/>
</dbReference>
<evidence type="ECO:0000256" key="1">
    <source>
        <dbReference type="ARBA" id="ARBA00022729"/>
    </source>
</evidence>
<organism evidence="5 6">
    <name type="scientific">Vibrio tapetis subsp. tapetis</name>
    <dbReference type="NCBI Taxonomy" id="1671868"/>
    <lineage>
        <taxon>Bacteria</taxon>
        <taxon>Pseudomonadati</taxon>
        <taxon>Pseudomonadota</taxon>
        <taxon>Gammaproteobacteria</taxon>
        <taxon>Vibrionales</taxon>
        <taxon>Vibrionaceae</taxon>
        <taxon>Vibrio</taxon>
    </lineage>
</organism>
<dbReference type="InterPro" id="IPR008334">
    <property type="entry name" value="5'-Nucleotdase_C"/>
</dbReference>
<protein>
    <submittedName>
        <fullName evidence="5">Putative 5'-nucleotidase</fullName>
    </submittedName>
</protein>
<name>A0A2N8ZN92_9VIBR</name>
<dbReference type="SUPFAM" id="SSF55816">
    <property type="entry name" value="5'-nucleotidase (syn. UDP-sugar hydrolase), C-terminal domain"/>
    <property type="match status" value="1"/>
</dbReference>
<evidence type="ECO:0000259" key="4">
    <source>
        <dbReference type="Pfam" id="PF02872"/>
    </source>
</evidence>
<keyword evidence="1" id="KW-0732">Signal</keyword>
<dbReference type="KEGG" id="vta:B1751"/>
<reference evidence="5 6" key="1">
    <citation type="submission" date="2017-10" db="EMBL/GenBank/DDBJ databases">
        <authorList>
            <person name="Banno H."/>
            <person name="Chua N.-H."/>
        </authorList>
    </citation>
    <scope>NUCLEOTIDE SEQUENCE [LARGE SCALE GENOMIC DNA]</scope>
    <source>
        <strain evidence="5">Vibrio tapetis CECT4600</strain>
    </source>
</reference>
<dbReference type="Gene3D" id="3.60.21.10">
    <property type="match status" value="1"/>
</dbReference>
<comment type="similarity">
    <text evidence="2">Belongs to the 5'-nucleotidase family.</text>
</comment>
<dbReference type="EMBL" id="LT960612">
    <property type="protein sequence ID" value="SON53362.1"/>
    <property type="molecule type" value="Genomic_DNA"/>
</dbReference>
<dbReference type="AlphaFoldDB" id="A0A2N8ZN92"/>
<accession>A0A2N8ZN92</accession>
<keyword evidence="6" id="KW-1185">Reference proteome</keyword>
<dbReference type="InterPro" id="IPR004843">
    <property type="entry name" value="Calcineurin-like_PHP"/>
</dbReference>
<dbReference type="RefSeq" id="WP_102525376.1">
    <property type="nucleotide sequence ID" value="NZ_LT960612.1"/>
</dbReference>
<feature type="domain" description="Calcineurin-like phosphoesterase" evidence="3">
    <location>
        <begin position="11"/>
        <end position="249"/>
    </location>
</feature>
<evidence type="ECO:0000259" key="3">
    <source>
        <dbReference type="Pfam" id="PF00149"/>
    </source>
</evidence>
<dbReference type="PANTHER" id="PTHR11575:SF24">
    <property type="entry name" value="5'-NUCLEOTIDASE"/>
    <property type="match status" value="1"/>
</dbReference>
<dbReference type="PANTHER" id="PTHR11575">
    <property type="entry name" value="5'-NUCLEOTIDASE-RELATED"/>
    <property type="match status" value="1"/>
</dbReference>
<dbReference type="GO" id="GO:0030288">
    <property type="term" value="C:outer membrane-bounded periplasmic space"/>
    <property type="evidence" value="ECO:0007669"/>
    <property type="project" value="TreeGrafter"/>
</dbReference>
<gene>
    <name evidence="5" type="ORF">VTAP4600_B1751</name>
</gene>
<dbReference type="GO" id="GO:0008253">
    <property type="term" value="F:5'-nucleotidase activity"/>
    <property type="evidence" value="ECO:0007669"/>
    <property type="project" value="TreeGrafter"/>
</dbReference>
<dbReference type="Proteomes" id="UP000235828">
    <property type="component" value="Chromosome B"/>
</dbReference>
<keyword evidence="2" id="KW-0378">Hydrolase</keyword>
<dbReference type="GO" id="GO:0009166">
    <property type="term" value="P:nucleotide catabolic process"/>
    <property type="evidence" value="ECO:0007669"/>
    <property type="project" value="InterPro"/>
</dbReference>
<evidence type="ECO:0000313" key="5">
    <source>
        <dbReference type="EMBL" id="SON53362.1"/>
    </source>
</evidence>
<dbReference type="InterPro" id="IPR029052">
    <property type="entry name" value="Metallo-depent_PP-like"/>
</dbReference>
<dbReference type="Pfam" id="PF00149">
    <property type="entry name" value="Metallophos"/>
    <property type="match status" value="1"/>
</dbReference>
<evidence type="ECO:0000256" key="2">
    <source>
        <dbReference type="RuleBase" id="RU362119"/>
    </source>
</evidence>
<dbReference type="InterPro" id="IPR036907">
    <property type="entry name" value="5'-Nucleotdase_C_sf"/>
</dbReference>
<dbReference type="GO" id="GO:0008768">
    <property type="term" value="F:UDP-sugar diphosphatase activity"/>
    <property type="evidence" value="ECO:0007669"/>
    <property type="project" value="TreeGrafter"/>
</dbReference>
<sequence length="575" mass="63561">MNKINKPAALTLAHINDTHSYFEPSTMQLHLCVNGKQVSPFVSVGGFARIAHRIEQLRNQTKQANRKFVFLHAGDCFQGTLYFSLFKGEANAEMLNAIKPDAMVIGNHELDMGNEPVADFLDRVEFPMLASNWDLSAEQSHKKNPLSTKANLHSYQADNGVGSWLTIDVDGEPVALFGLSLDKMAAISNPDSDTPFLNATMVAEQTVQAIHKAGINKIILLSHLGYDDDQQLAKAIDGISLIVGGHSHQLQGDFTELGFPMQDAYGITVNETRIVQAGCYAQFMGHCEIDFDKDGKVTRFEGRNELLVGRRLGMDASLDELVDDHLYEQIQQQIYAHPNVVRCTKDAAVKAILDNKYRPRVNEIKSQIIGYSPVNLRHVRIPDEEGPSQLGPLVAESFVKMMNKSDYNVEFSVHNAGGIRNSLSAGNITVDDIAGKILPFAIPVGYYDIRGLDLQQMLEGAINNATGNGVDGTGSGSYPYTHNLRFQYRPDAPMGERVTDLSILQSGVWNAVQSDSLYRGCSTAYTMKGKEGYFAILNMEGEGTTTYSMADCFIDLLRSTPDLFEREPIPWQHSK</sequence>
<dbReference type="SUPFAM" id="SSF56300">
    <property type="entry name" value="Metallo-dependent phosphatases"/>
    <property type="match status" value="1"/>
</dbReference>
<keyword evidence="2" id="KW-0547">Nucleotide-binding</keyword>
<dbReference type="OrthoDB" id="9803927at2"/>
<dbReference type="InterPro" id="IPR006179">
    <property type="entry name" value="5_nucleotidase/apyrase"/>
</dbReference>
<evidence type="ECO:0000313" key="6">
    <source>
        <dbReference type="Proteomes" id="UP000235828"/>
    </source>
</evidence>
<dbReference type="PRINTS" id="PR01607">
    <property type="entry name" value="APYRASEFAMLY"/>
</dbReference>
<dbReference type="Pfam" id="PF02872">
    <property type="entry name" value="5_nucleotid_C"/>
    <property type="match status" value="1"/>
</dbReference>
<feature type="domain" description="5'-Nucleotidase C-terminal" evidence="4">
    <location>
        <begin position="382"/>
        <end position="533"/>
    </location>
</feature>
<proteinExistence type="inferred from homology"/>
<dbReference type="Gene3D" id="3.90.780.10">
    <property type="entry name" value="5'-Nucleotidase, C-terminal domain"/>
    <property type="match status" value="1"/>
</dbReference>